<evidence type="ECO:0000256" key="3">
    <source>
        <dbReference type="ARBA" id="ARBA00022723"/>
    </source>
</evidence>
<evidence type="ECO:0000256" key="2">
    <source>
        <dbReference type="ARBA" id="ARBA00022670"/>
    </source>
</evidence>
<evidence type="ECO:0000256" key="4">
    <source>
        <dbReference type="ARBA" id="ARBA00022801"/>
    </source>
</evidence>
<keyword evidence="3" id="KW-0479">Metal-binding</keyword>
<dbReference type="RefSeq" id="WP_218446552.1">
    <property type="nucleotide sequence ID" value="NZ_JAGSPA010000004.1"/>
</dbReference>
<dbReference type="Pfam" id="PF01551">
    <property type="entry name" value="Peptidase_M23"/>
    <property type="match status" value="1"/>
</dbReference>
<name>A0ABS6SH27_9SPHN</name>
<keyword evidence="5" id="KW-0862">Zinc</keyword>
<keyword evidence="10" id="KW-1185">Reference proteome</keyword>
<keyword evidence="6" id="KW-0482">Metalloprotease</keyword>
<proteinExistence type="predicted"/>
<dbReference type="InterPro" id="IPR016047">
    <property type="entry name" value="M23ase_b-sheet_dom"/>
</dbReference>
<evidence type="ECO:0000256" key="6">
    <source>
        <dbReference type="ARBA" id="ARBA00023049"/>
    </source>
</evidence>
<keyword evidence="2" id="KW-0645">Protease</keyword>
<comment type="cofactor">
    <cofactor evidence="1">
        <name>Zn(2+)</name>
        <dbReference type="ChEBI" id="CHEBI:29105"/>
    </cofactor>
</comment>
<evidence type="ECO:0000256" key="5">
    <source>
        <dbReference type="ARBA" id="ARBA00022833"/>
    </source>
</evidence>
<evidence type="ECO:0000313" key="10">
    <source>
        <dbReference type="Proteomes" id="UP000722336"/>
    </source>
</evidence>
<dbReference type="EMBL" id="JAGSPA010000004">
    <property type="protein sequence ID" value="MBV7257719.1"/>
    <property type="molecule type" value="Genomic_DNA"/>
</dbReference>
<dbReference type="InterPro" id="IPR050570">
    <property type="entry name" value="Cell_wall_metabolism_enzyme"/>
</dbReference>
<organism evidence="9 10">
    <name type="scientific">Pacificimonas pallii</name>
    <dbReference type="NCBI Taxonomy" id="2827236"/>
    <lineage>
        <taxon>Bacteria</taxon>
        <taxon>Pseudomonadati</taxon>
        <taxon>Pseudomonadota</taxon>
        <taxon>Alphaproteobacteria</taxon>
        <taxon>Sphingomonadales</taxon>
        <taxon>Sphingosinicellaceae</taxon>
        <taxon>Pacificimonas</taxon>
    </lineage>
</organism>
<keyword evidence="4" id="KW-0378">Hydrolase</keyword>
<dbReference type="PANTHER" id="PTHR21666:SF288">
    <property type="entry name" value="CELL DIVISION PROTEIN YTFB"/>
    <property type="match status" value="1"/>
</dbReference>
<gene>
    <name evidence="9" type="ORF">KCG44_13075</name>
</gene>
<dbReference type="CDD" id="cd12797">
    <property type="entry name" value="M23_peptidase"/>
    <property type="match status" value="1"/>
</dbReference>
<dbReference type="PANTHER" id="PTHR21666">
    <property type="entry name" value="PEPTIDASE-RELATED"/>
    <property type="match status" value="1"/>
</dbReference>
<evidence type="ECO:0000256" key="1">
    <source>
        <dbReference type="ARBA" id="ARBA00001947"/>
    </source>
</evidence>
<feature type="domain" description="M23ase beta-sheet core" evidence="7">
    <location>
        <begin position="336"/>
        <end position="433"/>
    </location>
</feature>
<dbReference type="Proteomes" id="UP000722336">
    <property type="component" value="Unassembled WGS sequence"/>
</dbReference>
<sequence length="481" mass="51567">MFANTQAPAPAHPAQRFFVDLGDDIGTGRWWRGMASLVIMLAIAFLIASSPASLPARAAPALQSAQLGSLTAIRVAPLSKGGQTGMKVSATALVKPLKETPERPRIELVAELGAVDSFSGALRRAGVSMSDIAEATSLVQDHADISRLQPGTTFDLVLGRRTDRTQPRPLEELAFRAAFDLKIEIARNASRDLFVRPVPIRIDDTPLRVSGLVGDSLYKSARTAGLPSRVVANFIKVLSPRVNFQRNVYASDEFDVVVAHKRAETGETQTGELLYARLDGQGKDLEIAAWEKDGKTQYFLADGKGVKEGMSLSPVRGARTSSGFGMRRHPVLKRTRMHKGIDYAARSGTPIEATAAGTVIFAGRNGGYGNQVRIRHRNGIVTSYSHMRGFADGIGRGTSVSQGQKIGYVGSTGMSTGPHLHYEVHVAGRAVNPRSQKLPTGVELTGSELRAFQTELARLRGISPVGNKDEAGADIEVVNGP</sequence>
<accession>A0ABS6SH27</accession>
<evidence type="ECO:0000313" key="9">
    <source>
        <dbReference type="EMBL" id="MBV7257719.1"/>
    </source>
</evidence>
<evidence type="ECO:0000259" key="8">
    <source>
        <dbReference type="Pfam" id="PF19425"/>
    </source>
</evidence>
<protein>
    <submittedName>
        <fullName evidence="9">Peptidoglycan DD-metalloendopeptidase family protein</fullName>
    </submittedName>
</protein>
<feature type="domain" description="Csd3-like second N-terminal" evidence="8">
    <location>
        <begin position="208"/>
        <end position="324"/>
    </location>
</feature>
<comment type="caution">
    <text evidence="9">The sequence shown here is derived from an EMBL/GenBank/DDBJ whole genome shotgun (WGS) entry which is preliminary data.</text>
</comment>
<evidence type="ECO:0000259" key="7">
    <source>
        <dbReference type="Pfam" id="PF01551"/>
    </source>
</evidence>
<dbReference type="InterPro" id="IPR045834">
    <property type="entry name" value="Csd3_N2"/>
</dbReference>
<reference evidence="9 10" key="1">
    <citation type="submission" date="2021-04" db="EMBL/GenBank/DDBJ databases">
        <authorList>
            <person name="Pira H."/>
            <person name="Risdian C."/>
            <person name="Wink J."/>
        </authorList>
    </citation>
    <scope>NUCLEOTIDE SEQUENCE [LARGE SCALE GENOMIC DNA]</scope>
    <source>
        <strain evidence="9 10">WHA3</strain>
    </source>
</reference>
<dbReference type="Pfam" id="PF19425">
    <property type="entry name" value="Csd3_N2"/>
    <property type="match status" value="1"/>
</dbReference>